<protein>
    <recommendedName>
        <fullName evidence="12">D-alanine--D-alanine ligase</fullName>
        <ecNumber evidence="12">6.3.2.4</ecNumber>
    </recommendedName>
    <alternativeName>
        <fullName evidence="12">D-Ala-D-Ala ligase</fullName>
    </alternativeName>
    <alternativeName>
        <fullName evidence="12">D-alanylalanine synthetase</fullName>
    </alternativeName>
</protein>
<name>A0A7M4DN58_9MICO</name>
<comment type="cofactor">
    <cofactor evidence="15">
        <name>Mg(2+)</name>
        <dbReference type="ChEBI" id="CHEBI:18420"/>
    </cofactor>
    <cofactor evidence="15">
        <name>Mn(2+)</name>
        <dbReference type="ChEBI" id="CHEBI:29035"/>
    </cofactor>
    <text evidence="15">Binds 2 magnesium or manganese ions per subunit.</text>
</comment>
<feature type="binding site" evidence="15">
    <location>
        <position position="319"/>
    </location>
    <ligand>
        <name>Mg(2+)</name>
        <dbReference type="ChEBI" id="CHEBI:18420"/>
        <label>1</label>
    </ligand>
</feature>
<comment type="pathway">
    <text evidence="12">Cell wall biogenesis; peptidoglycan biosynthesis.</text>
</comment>
<evidence type="ECO:0000256" key="8">
    <source>
        <dbReference type="ARBA" id="ARBA00022960"/>
    </source>
</evidence>
<feature type="binding site" evidence="14">
    <location>
        <begin position="331"/>
        <end position="332"/>
    </location>
    <ligand>
        <name>ATP</name>
        <dbReference type="ChEBI" id="CHEBI:30616"/>
    </ligand>
</feature>
<evidence type="ECO:0000256" key="4">
    <source>
        <dbReference type="ARBA" id="ARBA00022723"/>
    </source>
</evidence>
<feature type="domain" description="ATP-grasp" evidence="17">
    <location>
        <begin position="154"/>
        <end position="365"/>
    </location>
</feature>
<evidence type="ECO:0000256" key="15">
    <source>
        <dbReference type="PIRSR" id="PIRSR039102-3"/>
    </source>
</evidence>
<feature type="active site" evidence="13">
    <location>
        <position position="343"/>
    </location>
</feature>
<dbReference type="SUPFAM" id="SSF52440">
    <property type="entry name" value="PreATP-grasp domain"/>
    <property type="match status" value="1"/>
</dbReference>
<dbReference type="GO" id="GO:0008360">
    <property type="term" value="P:regulation of cell shape"/>
    <property type="evidence" value="ECO:0007669"/>
    <property type="project" value="UniProtKB-KW"/>
</dbReference>
<feature type="binding site" evidence="14">
    <location>
        <begin position="194"/>
        <end position="196"/>
    </location>
    <ligand>
        <name>ATP</name>
        <dbReference type="ChEBI" id="CHEBI:30616"/>
    </ligand>
</feature>
<dbReference type="SUPFAM" id="SSF56059">
    <property type="entry name" value="Glutathione synthetase ATP-binding domain-like"/>
    <property type="match status" value="1"/>
</dbReference>
<evidence type="ECO:0000259" key="17">
    <source>
        <dbReference type="PROSITE" id="PS50975"/>
    </source>
</evidence>
<dbReference type="Pfam" id="PF07478">
    <property type="entry name" value="Dala_Dala_lig_C"/>
    <property type="match status" value="1"/>
</dbReference>
<feature type="binding site" evidence="14">
    <location>
        <begin position="202"/>
        <end position="203"/>
    </location>
    <ligand>
        <name>ATP</name>
        <dbReference type="ChEBI" id="CHEBI:30616"/>
    </ligand>
</feature>
<dbReference type="GO" id="GO:0009252">
    <property type="term" value="P:peptidoglycan biosynthetic process"/>
    <property type="evidence" value="ECO:0007669"/>
    <property type="project" value="UniProtKB-UniRule"/>
</dbReference>
<dbReference type="InterPro" id="IPR013815">
    <property type="entry name" value="ATP_grasp_subdomain_1"/>
</dbReference>
<dbReference type="UniPathway" id="UPA00219"/>
<keyword evidence="10 15" id="KW-0464">Manganese</keyword>
<evidence type="ECO:0000256" key="6">
    <source>
        <dbReference type="ARBA" id="ARBA00022840"/>
    </source>
</evidence>
<feature type="binding site" evidence="15">
    <location>
        <position position="334"/>
    </location>
    <ligand>
        <name>Mg(2+)</name>
        <dbReference type="ChEBI" id="CHEBI:18420"/>
        <label>2</label>
    </ligand>
</feature>
<dbReference type="GO" id="GO:0008716">
    <property type="term" value="F:D-alanine-D-alanine ligase activity"/>
    <property type="evidence" value="ECO:0007669"/>
    <property type="project" value="UniProtKB-UniRule"/>
</dbReference>
<dbReference type="EC" id="6.3.2.4" evidence="12"/>
<dbReference type="Gene3D" id="3.30.1490.20">
    <property type="entry name" value="ATP-grasp fold, A domain"/>
    <property type="match status" value="1"/>
</dbReference>
<dbReference type="InterPro" id="IPR005905">
    <property type="entry name" value="D_ala_D_ala"/>
</dbReference>
<evidence type="ECO:0000256" key="3">
    <source>
        <dbReference type="ARBA" id="ARBA00022598"/>
    </source>
</evidence>
<sequence length="375" mass="40014">MMNEPNPRVRVALVFGGRSDEHAISCATAAGVLAAIDRERFDVVPIGITRAGQWVIAADDPQRWAITEGVVPEVGALEAAGVSIPLGDEPRDLVVSNAGEVPVALNAVDVVLPLLHGPFGEDGTVQGLFELAGLPYVGSGVFASAAGMDKHYMKVVLAAAGLPVGPYEVITPRQWRVDRADALERVAGLGWPVFVKPTRAGSSIGITRVDGPEGLEAAIAEAQRHDPKVIVEAAIDGRELECAVLEGRGDDPPRTTQPGEIVVTGTSHGFYDYEAKYFDADGVTLAWPADVPTEVGEQVRELAATTFEALGCEGLGRVDFFYTPAGDLIVNEINTMPGFTPFSMYPMMWQRSGVEYPDLITELIELALERPTGLR</sequence>
<proteinExistence type="inferred from homology"/>
<dbReference type="Proteomes" id="UP000419743">
    <property type="component" value="Unassembled WGS sequence"/>
</dbReference>
<keyword evidence="9 12" id="KW-0573">Peptidoglycan synthesis</keyword>
<feature type="binding site" evidence="14">
    <location>
        <position position="150"/>
    </location>
    <ligand>
        <name>ATP</name>
        <dbReference type="ChEBI" id="CHEBI:30616"/>
    </ligand>
</feature>
<dbReference type="RefSeq" id="WP_156742246.1">
    <property type="nucleotide sequence ID" value="NZ_CACRYJ010000053.1"/>
</dbReference>
<keyword evidence="11 12" id="KW-0961">Cell wall biogenesis/degradation</keyword>
<evidence type="ECO:0000256" key="16">
    <source>
        <dbReference type="PROSITE-ProRule" id="PRU00409"/>
    </source>
</evidence>
<keyword evidence="19" id="KW-1185">Reference proteome</keyword>
<evidence type="ECO:0000256" key="1">
    <source>
        <dbReference type="ARBA" id="ARBA00001936"/>
    </source>
</evidence>
<keyword evidence="3 12" id="KW-0436">Ligase</keyword>
<dbReference type="InterPro" id="IPR011127">
    <property type="entry name" value="Dala_Dala_lig_N"/>
</dbReference>
<dbReference type="InterPro" id="IPR011761">
    <property type="entry name" value="ATP-grasp"/>
</dbReference>
<evidence type="ECO:0000256" key="2">
    <source>
        <dbReference type="ARBA" id="ARBA00010871"/>
    </source>
</evidence>
<dbReference type="PANTHER" id="PTHR23132">
    <property type="entry name" value="D-ALANINE--D-ALANINE LIGASE"/>
    <property type="match status" value="1"/>
</dbReference>
<organism evidence="18 19">
    <name type="scientific">Occultella aeris</name>
    <dbReference type="NCBI Taxonomy" id="2761496"/>
    <lineage>
        <taxon>Bacteria</taxon>
        <taxon>Bacillati</taxon>
        <taxon>Actinomycetota</taxon>
        <taxon>Actinomycetes</taxon>
        <taxon>Micrococcales</taxon>
        <taxon>Ruaniaceae</taxon>
        <taxon>Occultella</taxon>
    </lineage>
</organism>
<evidence type="ECO:0000256" key="14">
    <source>
        <dbReference type="PIRSR" id="PIRSR039102-2"/>
    </source>
</evidence>
<keyword evidence="4 15" id="KW-0479">Metal-binding</keyword>
<evidence type="ECO:0000256" key="11">
    <source>
        <dbReference type="ARBA" id="ARBA00023316"/>
    </source>
</evidence>
<dbReference type="EMBL" id="CACRYJ010000053">
    <property type="protein sequence ID" value="VZO38868.1"/>
    <property type="molecule type" value="Genomic_DNA"/>
</dbReference>
<feature type="binding site" evidence="15">
    <location>
        <position position="332"/>
    </location>
    <ligand>
        <name>Mg(2+)</name>
        <dbReference type="ChEBI" id="CHEBI:18420"/>
        <label>2</label>
    </ligand>
</feature>
<dbReference type="PROSITE" id="PS00843">
    <property type="entry name" value="DALA_DALA_LIGASE_1"/>
    <property type="match status" value="1"/>
</dbReference>
<dbReference type="InterPro" id="IPR000291">
    <property type="entry name" value="D-Ala_lig_Van_CS"/>
</dbReference>
<dbReference type="Gene3D" id="3.30.470.20">
    <property type="entry name" value="ATP-grasp fold, B domain"/>
    <property type="match status" value="1"/>
</dbReference>
<dbReference type="Gene3D" id="3.40.50.20">
    <property type="match status" value="1"/>
</dbReference>
<comment type="function">
    <text evidence="12">Cell wall formation.</text>
</comment>
<keyword evidence="6 16" id="KW-0067">ATP-binding</keyword>
<evidence type="ECO:0000256" key="9">
    <source>
        <dbReference type="ARBA" id="ARBA00022984"/>
    </source>
</evidence>
<keyword evidence="8 12" id="KW-0133">Cell shape</keyword>
<dbReference type="PROSITE" id="PS00844">
    <property type="entry name" value="DALA_DALA_LIGASE_2"/>
    <property type="match status" value="1"/>
</dbReference>
<gene>
    <name evidence="18" type="primary">ddl_2</name>
    <name evidence="12" type="synonym">ddl</name>
    <name evidence="18" type="ORF">HALOF300_03586</name>
</gene>
<comment type="catalytic activity">
    <reaction evidence="12">
        <text>2 D-alanine + ATP = D-alanyl-D-alanine + ADP + phosphate + H(+)</text>
        <dbReference type="Rhea" id="RHEA:11224"/>
        <dbReference type="ChEBI" id="CHEBI:15378"/>
        <dbReference type="ChEBI" id="CHEBI:30616"/>
        <dbReference type="ChEBI" id="CHEBI:43474"/>
        <dbReference type="ChEBI" id="CHEBI:57416"/>
        <dbReference type="ChEBI" id="CHEBI:57822"/>
        <dbReference type="ChEBI" id="CHEBI:456216"/>
        <dbReference type="EC" id="6.3.2.4"/>
    </reaction>
</comment>
<evidence type="ECO:0000256" key="12">
    <source>
        <dbReference type="HAMAP-Rule" id="MF_00047"/>
    </source>
</evidence>
<accession>A0A7M4DN58</accession>
<evidence type="ECO:0000256" key="7">
    <source>
        <dbReference type="ARBA" id="ARBA00022842"/>
    </source>
</evidence>
<comment type="similarity">
    <text evidence="2 12">Belongs to the D-alanine--D-alanine ligase family.</text>
</comment>
<dbReference type="InterPro" id="IPR016185">
    <property type="entry name" value="PreATP-grasp_dom_sf"/>
</dbReference>
<keyword evidence="5 14" id="KW-0547">Nucleotide-binding</keyword>
<dbReference type="NCBIfam" id="NF002528">
    <property type="entry name" value="PRK01966.1-4"/>
    <property type="match status" value="1"/>
</dbReference>
<evidence type="ECO:0000256" key="10">
    <source>
        <dbReference type="ARBA" id="ARBA00023211"/>
    </source>
</evidence>
<dbReference type="GO" id="GO:0005524">
    <property type="term" value="F:ATP binding"/>
    <property type="evidence" value="ECO:0007669"/>
    <property type="project" value="UniProtKB-UniRule"/>
</dbReference>
<keyword evidence="7 15" id="KW-0460">Magnesium</keyword>
<comment type="subcellular location">
    <subcellularLocation>
        <location evidence="12">Cytoplasm</location>
    </subcellularLocation>
</comment>
<dbReference type="AlphaFoldDB" id="A0A7M4DN58"/>
<dbReference type="HAMAP" id="MF_00047">
    <property type="entry name" value="Dala_Dala_lig"/>
    <property type="match status" value="1"/>
</dbReference>
<dbReference type="NCBIfam" id="TIGR01205">
    <property type="entry name" value="D_ala_D_alaTIGR"/>
    <property type="match status" value="1"/>
</dbReference>
<evidence type="ECO:0000256" key="13">
    <source>
        <dbReference type="PIRSR" id="PIRSR039102-1"/>
    </source>
</evidence>
<dbReference type="PROSITE" id="PS50975">
    <property type="entry name" value="ATP_GRASP"/>
    <property type="match status" value="1"/>
</dbReference>
<feature type="active site" evidence="13">
    <location>
        <position position="202"/>
    </location>
</feature>
<dbReference type="InterPro" id="IPR011095">
    <property type="entry name" value="Dala_Dala_lig_C"/>
</dbReference>
<feature type="binding site" evidence="15">
    <location>
        <position position="332"/>
    </location>
    <ligand>
        <name>Mg(2+)</name>
        <dbReference type="ChEBI" id="CHEBI:18420"/>
        <label>1</label>
    </ligand>
</feature>
<comment type="cofactor">
    <cofactor evidence="1">
        <name>Mn(2+)</name>
        <dbReference type="ChEBI" id="CHEBI:29035"/>
    </cofactor>
</comment>
<reference evidence="18 19" key="1">
    <citation type="submission" date="2019-11" db="EMBL/GenBank/DDBJ databases">
        <authorList>
            <person name="Criscuolo A."/>
        </authorList>
    </citation>
    <scope>NUCLEOTIDE SEQUENCE [LARGE SCALE GENOMIC DNA]</scope>
    <source>
        <strain evidence="18">CIP111667</strain>
    </source>
</reference>
<dbReference type="PIRSF" id="PIRSF039102">
    <property type="entry name" value="Ddl/VanB"/>
    <property type="match status" value="1"/>
</dbReference>
<keyword evidence="12" id="KW-0963">Cytoplasm</keyword>
<dbReference type="GO" id="GO:0005829">
    <property type="term" value="C:cytosol"/>
    <property type="evidence" value="ECO:0007669"/>
    <property type="project" value="TreeGrafter"/>
</dbReference>
<dbReference type="FunFam" id="3.30.470.20:FF:000008">
    <property type="entry name" value="D-alanine--D-alanine ligase"/>
    <property type="match status" value="1"/>
</dbReference>
<dbReference type="GO" id="GO:0046872">
    <property type="term" value="F:metal ion binding"/>
    <property type="evidence" value="ECO:0007669"/>
    <property type="project" value="UniProtKB-KW"/>
</dbReference>
<comment type="caution">
    <text evidence="18">The sequence shown here is derived from an EMBL/GenBank/DDBJ whole genome shotgun (WGS) entry which is preliminary data.</text>
</comment>
<evidence type="ECO:0000256" key="5">
    <source>
        <dbReference type="ARBA" id="ARBA00022741"/>
    </source>
</evidence>
<evidence type="ECO:0000313" key="19">
    <source>
        <dbReference type="Proteomes" id="UP000419743"/>
    </source>
</evidence>
<evidence type="ECO:0000313" key="18">
    <source>
        <dbReference type="EMBL" id="VZO38868.1"/>
    </source>
</evidence>
<feature type="active site" evidence="13">
    <location>
        <position position="21"/>
    </location>
</feature>
<dbReference type="Pfam" id="PF01820">
    <property type="entry name" value="Dala_Dala_lig_N"/>
    <property type="match status" value="1"/>
</dbReference>
<dbReference type="PANTHER" id="PTHR23132:SF25">
    <property type="entry name" value="D-ALANINE--D-ALANINE LIGASE A"/>
    <property type="match status" value="1"/>
</dbReference>
<dbReference type="GO" id="GO:0071555">
    <property type="term" value="P:cell wall organization"/>
    <property type="evidence" value="ECO:0007669"/>
    <property type="project" value="UniProtKB-KW"/>
</dbReference>
<feature type="binding site" evidence="14">
    <location>
        <begin position="232"/>
        <end position="239"/>
    </location>
    <ligand>
        <name>ATP</name>
        <dbReference type="ChEBI" id="CHEBI:30616"/>
    </ligand>
</feature>